<organism evidence="6 7">
    <name type="scientific">Urochloa decumbens</name>
    <dbReference type="NCBI Taxonomy" id="240449"/>
    <lineage>
        <taxon>Eukaryota</taxon>
        <taxon>Viridiplantae</taxon>
        <taxon>Streptophyta</taxon>
        <taxon>Embryophyta</taxon>
        <taxon>Tracheophyta</taxon>
        <taxon>Spermatophyta</taxon>
        <taxon>Magnoliopsida</taxon>
        <taxon>Liliopsida</taxon>
        <taxon>Poales</taxon>
        <taxon>Poaceae</taxon>
        <taxon>PACMAD clade</taxon>
        <taxon>Panicoideae</taxon>
        <taxon>Panicodae</taxon>
        <taxon>Paniceae</taxon>
        <taxon>Melinidinae</taxon>
        <taxon>Urochloa</taxon>
    </lineage>
</organism>
<dbReference type="PANTHER" id="PTHR11638:SF159">
    <property type="entry name" value="AAA+ ATPASE DOMAIN-CONTAINING PROTEIN"/>
    <property type="match status" value="1"/>
</dbReference>
<proteinExistence type="predicted"/>
<dbReference type="SUPFAM" id="SSF52540">
    <property type="entry name" value="P-loop containing nucleoside triphosphate hydrolases"/>
    <property type="match status" value="2"/>
</dbReference>
<dbReference type="InterPro" id="IPR003959">
    <property type="entry name" value="ATPase_AAA_core"/>
</dbReference>
<gene>
    <name evidence="6" type="ORF">URODEC1_LOCUS32174</name>
</gene>
<dbReference type="InterPro" id="IPR003593">
    <property type="entry name" value="AAA+_ATPase"/>
</dbReference>
<dbReference type="InterPro" id="IPR027417">
    <property type="entry name" value="P-loop_NTPase"/>
</dbReference>
<evidence type="ECO:0000313" key="6">
    <source>
        <dbReference type="EMBL" id="CAL4939862.1"/>
    </source>
</evidence>
<dbReference type="GO" id="GO:0005524">
    <property type="term" value="F:ATP binding"/>
    <property type="evidence" value="ECO:0007669"/>
    <property type="project" value="UniProtKB-KW"/>
</dbReference>
<dbReference type="InterPro" id="IPR019489">
    <property type="entry name" value="Clp_ATPase_C"/>
</dbReference>
<dbReference type="SMART" id="SM00382">
    <property type="entry name" value="AAA"/>
    <property type="match status" value="1"/>
</dbReference>
<dbReference type="Pfam" id="PF10431">
    <property type="entry name" value="ClpB_D2-small"/>
    <property type="match status" value="1"/>
</dbReference>
<feature type="region of interest" description="Disordered" evidence="3">
    <location>
        <begin position="459"/>
        <end position="522"/>
    </location>
</feature>
<keyword evidence="7" id="KW-1185">Reference proteome</keyword>
<sequence>MAAALLRLRSCSKLLGHGDPARWLPKAGMATRWLKRYGRDLTKHAADAADPVVGRDAEIDRVVAILSRRSKNSAVLVGPAGVGKTAIAEGLAQRLAAGRVPGALAGARVVELDVPAMVAGTEYVGTFEARVTGVIREAEAAAKPVVLFVDEIHMLLGAGLTRGSKMDVSDMLKPALGRGRLRCLGATTSDEYQQHFASDKALDRRFQKVHVAEPGEDATAAILRRLRPLYEEHHGVSVTDEALAAAISLAARYIAGRHFPDKAIDLVDEAQQSRRFRLTPHRRTSRILDDGKLTDGKGRTVDFTNTIIIMTSNLGAHHLAAGGGGPADDASARERVLADVRGRFRPELINRLGEMVMFRPLSGETLRKVVRMQLAGIAARLAAKGVGLDLADAAFDVVLSRCSDQVPMYGARPIKRCLETMVITRISRMMVQEEVDDGCSISIGADGGELVFNVERLTQAPPPTKSSPASVQTKAVDDGCDKTEALPSPVKKEVKSTTSASKKKKASSPRRVSPEEASSPAT</sequence>
<feature type="domain" description="AAA+ ATPase" evidence="4">
    <location>
        <begin position="70"/>
        <end position="354"/>
    </location>
</feature>
<reference evidence="6" key="1">
    <citation type="submission" date="2024-10" db="EMBL/GenBank/DDBJ databases">
        <authorList>
            <person name="Ryan C."/>
        </authorList>
    </citation>
    <scope>NUCLEOTIDE SEQUENCE [LARGE SCALE GENOMIC DNA]</scope>
</reference>
<dbReference type="Pfam" id="PF07724">
    <property type="entry name" value="AAA_2"/>
    <property type="match status" value="1"/>
</dbReference>
<evidence type="ECO:0000256" key="2">
    <source>
        <dbReference type="ARBA" id="ARBA00022840"/>
    </source>
</evidence>
<evidence type="ECO:0000313" key="7">
    <source>
        <dbReference type="Proteomes" id="UP001497457"/>
    </source>
</evidence>
<evidence type="ECO:0000256" key="3">
    <source>
        <dbReference type="SAM" id="MobiDB-lite"/>
    </source>
</evidence>
<feature type="compositionally biased region" description="Basic and acidic residues" evidence="3">
    <location>
        <begin position="475"/>
        <end position="495"/>
    </location>
</feature>
<dbReference type="Pfam" id="PF17871">
    <property type="entry name" value="AAA_lid_9"/>
    <property type="match status" value="1"/>
</dbReference>
<dbReference type="CDD" id="cd00009">
    <property type="entry name" value="AAA"/>
    <property type="match status" value="1"/>
</dbReference>
<evidence type="ECO:0000259" key="5">
    <source>
        <dbReference type="SMART" id="SM01086"/>
    </source>
</evidence>
<evidence type="ECO:0000259" key="4">
    <source>
        <dbReference type="SMART" id="SM00382"/>
    </source>
</evidence>
<dbReference type="Gene3D" id="1.10.8.60">
    <property type="match status" value="1"/>
</dbReference>
<dbReference type="InterPro" id="IPR050130">
    <property type="entry name" value="ClpA_ClpB"/>
</dbReference>
<dbReference type="Pfam" id="PF00004">
    <property type="entry name" value="AAA"/>
    <property type="match status" value="1"/>
</dbReference>
<dbReference type="EMBL" id="OZ075126">
    <property type="protein sequence ID" value="CAL4939862.1"/>
    <property type="molecule type" value="Genomic_DNA"/>
</dbReference>
<protein>
    <recommendedName>
        <fullName evidence="8">AAA+ ATPase domain-containing protein</fullName>
    </recommendedName>
</protein>
<name>A0ABC8YB35_9POAL</name>
<dbReference type="SMART" id="SM01086">
    <property type="entry name" value="ClpB_D2-small"/>
    <property type="match status" value="1"/>
</dbReference>
<dbReference type="AlphaFoldDB" id="A0ABC8YB35"/>
<dbReference type="InterPro" id="IPR041546">
    <property type="entry name" value="ClpA/ClpB_AAA_lid"/>
</dbReference>
<dbReference type="Gene3D" id="3.40.50.300">
    <property type="entry name" value="P-loop containing nucleotide triphosphate hydrolases"/>
    <property type="match status" value="2"/>
</dbReference>
<accession>A0ABC8YB35</accession>
<dbReference type="PANTHER" id="PTHR11638">
    <property type="entry name" value="ATP-DEPENDENT CLP PROTEASE"/>
    <property type="match status" value="1"/>
</dbReference>
<dbReference type="Proteomes" id="UP001497457">
    <property type="component" value="Chromosome 16b"/>
</dbReference>
<keyword evidence="2" id="KW-0067">ATP-binding</keyword>
<feature type="domain" description="Clp ATPase C-terminal" evidence="5">
    <location>
        <begin position="361"/>
        <end position="452"/>
    </location>
</feature>
<keyword evidence="1" id="KW-0547">Nucleotide-binding</keyword>
<evidence type="ECO:0000256" key="1">
    <source>
        <dbReference type="ARBA" id="ARBA00022741"/>
    </source>
</evidence>
<evidence type="ECO:0008006" key="8">
    <source>
        <dbReference type="Google" id="ProtNLM"/>
    </source>
</evidence>